<keyword evidence="1" id="KW-0812">Transmembrane</keyword>
<gene>
    <name evidence="2" type="ORF">MENT_LOCUS50419</name>
</gene>
<dbReference type="PANTHER" id="PTHR22898:SF3">
    <property type="entry name" value="ALPHA-1,2-FUCOSYLTRANSFERASE-RELATED"/>
    <property type="match status" value="1"/>
</dbReference>
<evidence type="ECO:0000313" key="3">
    <source>
        <dbReference type="Proteomes" id="UP000580250"/>
    </source>
</evidence>
<dbReference type="InterPro" id="IPR052501">
    <property type="entry name" value="Alpha-1-2_FucT"/>
</dbReference>
<keyword evidence="1" id="KW-0472">Membrane</keyword>
<sequence length="308" mass="36684">MTKNKFKLIIILIFFGIFIYLINDFVGFPEYLSVTKYSSSSSKRRPFNEIEEWQKQNNLDLKYINLTKFEVWRKQKTTKFILIEVPEAWCGGLANQIWSLAVLYVWGLQINRYPGFVNNTAWTCIGKPNEMEETFPVVYKFFEIFVENKNVENNTKFEESHNVSKMVEAKEKYLKIKPPPQILDPFKNFRKQIKELFSFSNKIRTIVDKYINEIFRNDYSHKLCVYTQLHDFGPPDNPRHHPSRKDFTEESTKFVFNEIKVYLVVLINLIFVFKGKLKNKEISIILLGTDKKFLKNLKFKKIKVKYSS</sequence>
<feature type="transmembrane region" description="Helical" evidence="1">
    <location>
        <begin position="7"/>
        <end position="28"/>
    </location>
</feature>
<organism evidence="2 3">
    <name type="scientific">Meloidogyne enterolobii</name>
    <name type="common">Root-knot nematode worm</name>
    <name type="synonym">Meloidogyne mayaguensis</name>
    <dbReference type="NCBI Taxonomy" id="390850"/>
    <lineage>
        <taxon>Eukaryota</taxon>
        <taxon>Metazoa</taxon>
        <taxon>Ecdysozoa</taxon>
        <taxon>Nematoda</taxon>
        <taxon>Chromadorea</taxon>
        <taxon>Rhabditida</taxon>
        <taxon>Tylenchina</taxon>
        <taxon>Tylenchomorpha</taxon>
        <taxon>Tylenchoidea</taxon>
        <taxon>Meloidogynidae</taxon>
        <taxon>Meloidogyninae</taxon>
        <taxon>Meloidogyne</taxon>
    </lineage>
</organism>
<dbReference type="AlphaFoldDB" id="A0A6V7XDA9"/>
<accession>A0A6V7XDA9</accession>
<proteinExistence type="predicted"/>
<dbReference type="Proteomes" id="UP000580250">
    <property type="component" value="Unassembled WGS sequence"/>
</dbReference>
<dbReference type="PANTHER" id="PTHR22898">
    <property type="entry name" value="UNCHARACTERIZED GLYCOSOL TRANSFERASE-RELATED"/>
    <property type="match status" value="1"/>
</dbReference>
<name>A0A6V7XDA9_MELEN</name>
<keyword evidence="1" id="KW-1133">Transmembrane helix</keyword>
<dbReference type="EMBL" id="CAJEWN010001404">
    <property type="protein sequence ID" value="CAD2197195.1"/>
    <property type="molecule type" value="Genomic_DNA"/>
</dbReference>
<comment type="caution">
    <text evidence="2">The sequence shown here is derived from an EMBL/GenBank/DDBJ whole genome shotgun (WGS) entry which is preliminary data.</text>
</comment>
<reference evidence="2 3" key="1">
    <citation type="submission" date="2020-08" db="EMBL/GenBank/DDBJ databases">
        <authorList>
            <person name="Koutsovoulos G."/>
            <person name="Danchin GJ E."/>
        </authorList>
    </citation>
    <scope>NUCLEOTIDE SEQUENCE [LARGE SCALE GENOMIC DNA]</scope>
</reference>
<evidence type="ECO:0000256" key="1">
    <source>
        <dbReference type="SAM" id="Phobius"/>
    </source>
</evidence>
<protein>
    <submittedName>
        <fullName evidence="2">Uncharacterized protein</fullName>
    </submittedName>
</protein>
<evidence type="ECO:0000313" key="2">
    <source>
        <dbReference type="EMBL" id="CAD2197195.1"/>
    </source>
</evidence>